<dbReference type="InterPro" id="IPR056953">
    <property type="entry name" value="CUT_N"/>
</dbReference>
<dbReference type="PANTHER" id="PTHR46560">
    <property type="entry name" value="CYPHER, ISOFORM B"/>
    <property type="match status" value="1"/>
</dbReference>
<dbReference type="Proteomes" id="UP000801492">
    <property type="component" value="Unassembled WGS sequence"/>
</dbReference>
<evidence type="ECO:0000313" key="3">
    <source>
        <dbReference type="Proteomes" id="UP000801492"/>
    </source>
</evidence>
<accession>A0A8K0CFD4</accession>
<reference evidence="2" key="1">
    <citation type="submission" date="2019-08" db="EMBL/GenBank/DDBJ databases">
        <title>The genome of the North American firefly Photinus pyralis.</title>
        <authorList>
            <consortium name="Photinus pyralis genome working group"/>
            <person name="Fallon T.R."/>
            <person name="Sander Lower S.E."/>
            <person name="Weng J.-K."/>
        </authorList>
    </citation>
    <scope>NUCLEOTIDE SEQUENCE</scope>
    <source>
        <strain evidence="2">TRF0915ILg1</strain>
        <tissue evidence="2">Whole body</tissue>
    </source>
</reference>
<organism evidence="2 3">
    <name type="scientific">Ignelater luminosus</name>
    <name type="common">Cucubano</name>
    <name type="synonym">Pyrophorus luminosus</name>
    <dbReference type="NCBI Taxonomy" id="2038154"/>
    <lineage>
        <taxon>Eukaryota</taxon>
        <taxon>Metazoa</taxon>
        <taxon>Ecdysozoa</taxon>
        <taxon>Arthropoda</taxon>
        <taxon>Hexapoda</taxon>
        <taxon>Insecta</taxon>
        <taxon>Pterygota</taxon>
        <taxon>Neoptera</taxon>
        <taxon>Endopterygota</taxon>
        <taxon>Coleoptera</taxon>
        <taxon>Polyphaga</taxon>
        <taxon>Elateriformia</taxon>
        <taxon>Elateroidea</taxon>
        <taxon>Elateridae</taxon>
        <taxon>Agrypninae</taxon>
        <taxon>Pyrophorini</taxon>
        <taxon>Ignelater</taxon>
    </lineage>
</organism>
<dbReference type="InterPro" id="IPR001507">
    <property type="entry name" value="ZP_dom"/>
</dbReference>
<dbReference type="OrthoDB" id="10043417at2759"/>
<dbReference type="Pfam" id="PF25057">
    <property type="entry name" value="CUT_N"/>
    <property type="match status" value="1"/>
</dbReference>
<name>A0A8K0CFD4_IGNLU</name>
<evidence type="ECO:0000313" key="2">
    <source>
        <dbReference type="EMBL" id="KAF2884186.1"/>
    </source>
</evidence>
<dbReference type="EMBL" id="VTPC01090216">
    <property type="protein sequence ID" value="KAF2884186.1"/>
    <property type="molecule type" value="Genomic_DNA"/>
</dbReference>
<sequence>MYSYKFYLFFTYFIISNAEEELFKQDIGKDMSIGLPDGGYKSVRLKCGSNSMHVDLETENDFSGVIYTRGSFHDKESPCFLDPGYKRGQRSFSINFPLDRCKTLKKGDVFSNVLVVQNDKDLILPGDAAFNLECDFRQPRNVTVNADLQKGSTVVSKITVTNPDLVEEEHNREKRATAESNSDNVEINLIRKDEL</sequence>
<feature type="domain" description="ZP" evidence="1">
    <location>
        <begin position="46"/>
        <end position="195"/>
    </location>
</feature>
<keyword evidence="3" id="KW-1185">Reference proteome</keyword>
<evidence type="ECO:0000259" key="1">
    <source>
        <dbReference type="PROSITE" id="PS51034"/>
    </source>
</evidence>
<dbReference type="AlphaFoldDB" id="A0A8K0CFD4"/>
<comment type="caution">
    <text evidence="2">The sequence shown here is derived from an EMBL/GenBank/DDBJ whole genome shotgun (WGS) entry which is preliminary data.</text>
</comment>
<gene>
    <name evidence="2" type="ORF">ILUMI_21968</name>
</gene>
<dbReference type="PROSITE" id="PS51034">
    <property type="entry name" value="ZP_2"/>
    <property type="match status" value="1"/>
</dbReference>
<protein>
    <recommendedName>
        <fullName evidence="1">ZP domain-containing protein</fullName>
    </recommendedName>
</protein>
<proteinExistence type="predicted"/>
<dbReference type="PANTHER" id="PTHR46560:SF7">
    <property type="entry name" value="RE59626P"/>
    <property type="match status" value="1"/>
</dbReference>